<keyword evidence="2" id="KW-0732">Signal</keyword>
<name>A0ABR2YFR2_9CHLO</name>
<sequence>MNTSSAYATLLLICLAAALCASPTWATSRHPGAARTLLDGVTLQKFDSLVSLTRPDGITLPSLYNSLRNTFNGYFTEEPAVNSPAESPAGTVQEGRVLAEEAGDDLEIFMLSSPDGSRRLHQAKATAVQKTAVPAPPAQQAAAAQFLASRTSAPVLVDMTGSQLEKTLLAPPNANGQRAKIEGPVDTGNAPVFDGSGKLVSGGRRLSQSEAGRLSTGQRVSLQPAPQQVNTPAIVPGRVSIDSAGRAAGSSSAATFDAFGRPLSQTLAASSSLEAARLPQALQD</sequence>
<accession>A0ABR2YFR2</accession>
<evidence type="ECO:0000256" key="1">
    <source>
        <dbReference type="SAM" id="MobiDB-lite"/>
    </source>
</evidence>
<gene>
    <name evidence="3" type="ORF">WJX75_001572</name>
</gene>
<comment type="caution">
    <text evidence="3">The sequence shown here is derived from an EMBL/GenBank/DDBJ whole genome shotgun (WGS) entry which is preliminary data.</text>
</comment>
<keyword evidence="4" id="KW-1185">Reference proteome</keyword>
<evidence type="ECO:0000313" key="4">
    <source>
        <dbReference type="Proteomes" id="UP001491310"/>
    </source>
</evidence>
<protein>
    <submittedName>
        <fullName evidence="3">Uncharacterized protein</fullName>
    </submittedName>
</protein>
<proteinExistence type="predicted"/>
<reference evidence="3 4" key="1">
    <citation type="journal article" date="2024" name="Nat. Commun.">
        <title>Phylogenomics reveals the evolutionary origins of lichenization in chlorophyte algae.</title>
        <authorList>
            <person name="Puginier C."/>
            <person name="Libourel C."/>
            <person name="Otte J."/>
            <person name="Skaloud P."/>
            <person name="Haon M."/>
            <person name="Grisel S."/>
            <person name="Petersen M."/>
            <person name="Berrin J.G."/>
            <person name="Delaux P.M."/>
            <person name="Dal Grande F."/>
            <person name="Keller J."/>
        </authorList>
    </citation>
    <scope>NUCLEOTIDE SEQUENCE [LARGE SCALE GENOMIC DNA]</scope>
    <source>
        <strain evidence="3 4">SAG 216-7</strain>
    </source>
</reference>
<feature type="chain" id="PRO_5045673448" evidence="2">
    <location>
        <begin position="27"/>
        <end position="284"/>
    </location>
</feature>
<evidence type="ECO:0000313" key="3">
    <source>
        <dbReference type="EMBL" id="KAK9903969.1"/>
    </source>
</evidence>
<evidence type="ECO:0000256" key="2">
    <source>
        <dbReference type="SAM" id="SignalP"/>
    </source>
</evidence>
<feature type="region of interest" description="Disordered" evidence="1">
    <location>
        <begin position="174"/>
        <end position="203"/>
    </location>
</feature>
<organism evidence="3 4">
    <name type="scientific">Coccomyxa subellipsoidea</name>
    <dbReference type="NCBI Taxonomy" id="248742"/>
    <lineage>
        <taxon>Eukaryota</taxon>
        <taxon>Viridiplantae</taxon>
        <taxon>Chlorophyta</taxon>
        <taxon>core chlorophytes</taxon>
        <taxon>Trebouxiophyceae</taxon>
        <taxon>Trebouxiophyceae incertae sedis</taxon>
        <taxon>Coccomyxaceae</taxon>
        <taxon>Coccomyxa</taxon>
    </lineage>
</organism>
<feature type="signal peptide" evidence="2">
    <location>
        <begin position="1"/>
        <end position="26"/>
    </location>
</feature>
<dbReference type="Proteomes" id="UP001491310">
    <property type="component" value="Unassembled WGS sequence"/>
</dbReference>
<dbReference type="EMBL" id="JALJOT010000013">
    <property type="protein sequence ID" value="KAK9903969.1"/>
    <property type="molecule type" value="Genomic_DNA"/>
</dbReference>